<dbReference type="GO" id="GO:0004252">
    <property type="term" value="F:serine-type endopeptidase activity"/>
    <property type="evidence" value="ECO:0007669"/>
    <property type="project" value="InterPro"/>
</dbReference>
<dbReference type="InterPro" id="IPR043504">
    <property type="entry name" value="Peptidase_S1_PA_chymotrypsin"/>
</dbReference>
<dbReference type="VEuPathDB" id="VectorBase:GMOY007713"/>
<dbReference type="FunFam" id="2.40.10.10:FF:000171">
    <property type="entry name" value="trypsin-1"/>
    <property type="match status" value="1"/>
</dbReference>
<dbReference type="Gene3D" id="2.40.10.10">
    <property type="entry name" value="Trypsin-like serine proteases"/>
    <property type="match status" value="1"/>
</dbReference>
<evidence type="ECO:0000256" key="4">
    <source>
        <dbReference type="ARBA" id="ARBA00023157"/>
    </source>
</evidence>
<evidence type="ECO:0000256" key="5">
    <source>
        <dbReference type="RuleBase" id="RU363034"/>
    </source>
</evidence>
<feature type="domain" description="Peptidase S1" evidence="6">
    <location>
        <begin position="298"/>
        <end position="525"/>
    </location>
</feature>
<dbReference type="InterPro" id="IPR018114">
    <property type="entry name" value="TRYPSIN_HIS"/>
</dbReference>
<dbReference type="InterPro" id="IPR009003">
    <property type="entry name" value="Peptidase_S1_PA"/>
</dbReference>
<dbReference type="PROSITE" id="PS50240">
    <property type="entry name" value="TRYPSIN_DOM"/>
    <property type="match status" value="1"/>
</dbReference>
<dbReference type="PROSITE" id="PS00134">
    <property type="entry name" value="TRYPSIN_HIS"/>
    <property type="match status" value="1"/>
</dbReference>
<organism evidence="7 8">
    <name type="scientific">Glossina morsitans morsitans</name>
    <name type="common">Savannah tsetse fly</name>
    <dbReference type="NCBI Taxonomy" id="37546"/>
    <lineage>
        <taxon>Eukaryota</taxon>
        <taxon>Metazoa</taxon>
        <taxon>Ecdysozoa</taxon>
        <taxon>Arthropoda</taxon>
        <taxon>Hexapoda</taxon>
        <taxon>Insecta</taxon>
        <taxon>Pterygota</taxon>
        <taxon>Neoptera</taxon>
        <taxon>Endopterygota</taxon>
        <taxon>Diptera</taxon>
        <taxon>Brachycera</taxon>
        <taxon>Muscomorpha</taxon>
        <taxon>Hippoboscoidea</taxon>
        <taxon>Glossinidae</taxon>
        <taxon>Glossina</taxon>
    </lineage>
</organism>
<dbReference type="InterPro" id="IPR001254">
    <property type="entry name" value="Trypsin_dom"/>
</dbReference>
<dbReference type="GO" id="GO:0006508">
    <property type="term" value="P:proteolysis"/>
    <property type="evidence" value="ECO:0007669"/>
    <property type="project" value="UniProtKB-KW"/>
</dbReference>
<dbReference type="CDD" id="cd00190">
    <property type="entry name" value="Tryp_SPc"/>
    <property type="match status" value="1"/>
</dbReference>
<keyword evidence="8" id="KW-1185">Reference proteome</keyword>
<dbReference type="PRINTS" id="PR00722">
    <property type="entry name" value="CHYMOTRYPSIN"/>
</dbReference>
<dbReference type="PANTHER" id="PTHR24252:SF7">
    <property type="entry name" value="HYALIN"/>
    <property type="match status" value="1"/>
</dbReference>
<keyword evidence="3 5" id="KW-0720">Serine protease</keyword>
<dbReference type="SMART" id="SM00020">
    <property type="entry name" value="Tryp_SPc"/>
    <property type="match status" value="1"/>
</dbReference>
<keyword evidence="1 5" id="KW-0645">Protease</keyword>
<dbReference type="EMBL" id="CCAG010020227">
    <property type="status" value="NOT_ANNOTATED_CDS"/>
    <property type="molecule type" value="Genomic_DNA"/>
</dbReference>
<dbReference type="InterPro" id="IPR055325">
    <property type="entry name" value="CF161"/>
</dbReference>
<dbReference type="InterPro" id="IPR033116">
    <property type="entry name" value="TRYPSIN_SER"/>
</dbReference>
<dbReference type="Proteomes" id="UP000092444">
    <property type="component" value="Unassembled WGS sequence"/>
</dbReference>
<keyword evidence="2 5" id="KW-0378">Hydrolase</keyword>
<evidence type="ECO:0000313" key="8">
    <source>
        <dbReference type="Proteomes" id="UP000092444"/>
    </source>
</evidence>
<dbReference type="EnsemblMetazoa" id="GMOY007713-RA">
    <property type="protein sequence ID" value="GMOY007713-PA"/>
    <property type="gene ID" value="GMOY007713"/>
</dbReference>
<reference evidence="7" key="1">
    <citation type="submission" date="2020-05" db="UniProtKB">
        <authorList>
            <consortium name="EnsemblMetazoa"/>
        </authorList>
    </citation>
    <scope>IDENTIFICATION</scope>
    <source>
        <strain evidence="7">Yale</strain>
    </source>
</reference>
<evidence type="ECO:0000256" key="1">
    <source>
        <dbReference type="ARBA" id="ARBA00022670"/>
    </source>
</evidence>
<dbReference type="Pfam" id="PF00089">
    <property type="entry name" value="Trypsin"/>
    <property type="match status" value="1"/>
</dbReference>
<accession>A0A1B0G311</accession>
<evidence type="ECO:0000256" key="3">
    <source>
        <dbReference type="ARBA" id="ARBA00022825"/>
    </source>
</evidence>
<dbReference type="PANTHER" id="PTHR24252">
    <property type="entry name" value="ACROSIN-RELATED"/>
    <property type="match status" value="1"/>
</dbReference>
<dbReference type="FunFam" id="2.40.10.10:FF:000073">
    <property type="entry name" value="Trypsin alpha"/>
    <property type="match status" value="1"/>
</dbReference>
<evidence type="ECO:0000313" key="7">
    <source>
        <dbReference type="EnsemblMetazoa" id="GMOY007713-PA"/>
    </source>
</evidence>
<dbReference type="AlphaFoldDB" id="A0A1B0G311"/>
<sequence length="526" mass="58662">MYRPVVRIGNWFEDICLETVSIFTSTFVDKIVQFKLSRDRGELLVEKTRHLFDNFHKEISLEAPKENIRFGAVVQLMPVDLHVCQYSSSDIHPALSVIINERVVRHSQKINDECELTIAPSVKPCVRNSFRIVSGDEKDRENELLKYGQQFRLECVETEDDPLMLFSAPKSSGLSTMIHTTFDSRKFGEVNLPLGLCYKRNCGPGKEIPMAFTNWYCQHIDPHKRFETDGTPLPSNKPLVITHLATNRNLAAENVVIQTLFGPEFLVSVQNYKNVYKRETWKNIWMINLDFAACNTRIIGGHFATLGQFPHQVSLQTKSKSKHYCGGSLISENYVVTAAHCTIGQQADAMKVVAGTVDLLAGDGQTFNVTEIIVHSHYNRRTQDYDIALLALDPPAKLNTSTIDKIHLSNVNSNYAANTLATISGFGAVGSDLKLPNKLKYAYVQMWSRDYCNPHNIPGITDRMICAGHPSGQVGSCQGDSGGPLTVNDKLFGIVSWGFGCGITGKPSMYTYVGALRSWITQNSGV</sequence>
<evidence type="ECO:0000259" key="6">
    <source>
        <dbReference type="PROSITE" id="PS50240"/>
    </source>
</evidence>
<protein>
    <recommendedName>
        <fullName evidence="6">Peptidase S1 domain-containing protein</fullName>
    </recommendedName>
</protein>
<proteinExistence type="predicted"/>
<dbReference type="Pfam" id="PF24569">
    <property type="entry name" value="CFAP161"/>
    <property type="match status" value="1"/>
</dbReference>
<dbReference type="SUPFAM" id="SSF50494">
    <property type="entry name" value="Trypsin-like serine proteases"/>
    <property type="match status" value="1"/>
</dbReference>
<dbReference type="PROSITE" id="PS00135">
    <property type="entry name" value="TRYPSIN_SER"/>
    <property type="match status" value="1"/>
</dbReference>
<evidence type="ECO:0000256" key="2">
    <source>
        <dbReference type="ARBA" id="ARBA00022801"/>
    </source>
</evidence>
<dbReference type="PhylomeDB" id="A0A1B0G311"/>
<name>A0A1B0G311_GLOMM</name>
<keyword evidence="4" id="KW-1015">Disulfide bond</keyword>
<dbReference type="STRING" id="37546.A0A1B0G311"/>
<dbReference type="InterPro" id="IPR001314">
    <property type="entry name" value="Peptidase_S1A"/>
</dbReference>